<dbReference type="AlphaFoldDB" id="N8RNW9"/>
<evidence type="ECO:0000313" key="4">
    <source>
        <dbReference type="Proteomes" id="UP000023776"/>
    </source>
</evidence>
<evidence type="ECO:0000259" key="1">
    <source>
        <dbReference type="Pfam" id="PF09002"/>
    </source>
</evidence>
<dbReference type="HOGENOM" id="CLU_684479_0_0_6"/>
<dbReference type="InterPro" id="IPR015093">
    <property type="entry name" value="Card1_endonucl_dom"/>
</dbReference>
<dbReference type="PATRIC" id="fig|981333.9.peg.755"/>
<dbReference type="InterPro" id="IPR056339">
    <property type="entry name" value="CARF_Card1"/>
</dbReference>
<accession>N8RNW9</accession>
<dbReference type="Gene3D" id="3.40.1350.10">
    <property type="match status" value="1"/>
</dbReference>
<feature type="domain" description="Card1 endonuclease" evidence="1">
    <location>
        <begin position="256"/>
        <end position="389"/>
    </location>
</feature>
<dbReference type="InterPro" id="IPR011856">
    <property type="entry name" value="tRNA_endonuc-like_dom_sf"/>
</dbReference>
<gene>
    <name evidence="3" type="ORF">F988_00740</name>
</gene>
<reference evidence="3 4" key="1">
    <citation type="submission" date="2013-02" db="EMBL/GenBank/DDBJ databases">
        <title>The Genome Sequence of Acinetobacter parvus CIP 108168.</title>
        <authorList>
            <consortium name="The Broad Institute Genome Sequencing Platform"/>
            <consortium name="The Broad Institute Genome Sequencing Center for Infectious Disease"/>
            <person name="Cerqueira G."/>
            <person name="Feldgarden M."/>
            <person name="Courvalin P."/>
            <person name="Perichon B."/>
            <person name="Grillot-Courvalin C."/>
            <person name="Clermont D."/>
            <person name="Rocha E."/>
            <person name="Yoon E.-J."/>
            <person name="Nemec A."/>
            <person name="Walker B."/>
            <person name="Young S.K."/>
            <person name="Zeng Q."/>
            <person name="Gargeya S."/>
            <person name="Fitzgerald M."/>
            <person name="Haas B."/>
            <person name="Abouelleil A."/>
            <person name="Alvarado L."/>
            <person name="Arachchi H.M."/>
            <person name="Berlin A.M."/>
            <person name="Chapman S.B."/>
            <person name="Dewar J."/>
            <person name="Goldberg J."/>
            <person name="Griggs A."/>
            <person name="Gujja S."/>
            <person name="Hansen M."/>
            <person name="Howarth C."/>
            <person name="Imamovic A."/>
            <person name="Larimer J."/>
            <person name="McCowan C."/>
            <person name="Murphy C."/>
            <person name="Neiman D."/>
            <person name="Pearson M."/>
            <person name="Priest M."/>
            <person name="Roberts A."/>
            <person name="Saif S."/>
            <person name="Shea T."/>
            <person name="Sisk P."/>
            <person name="Sykes S."/>
            <person name="Wortman J."/>
            <person name="Nusbaum C."/>
            <person name="Birren B."/>
        </authorList>
    </citation>
    <scope>NUCLEOTIDE SEQUENCE [LARGE SCALE GENOMIC DNA]</scope>
    <source>
        <strain evidence="3 4">CIP 108168</strain>
    </source>
</reference>
<name>N8RNW9_9GAMM</name>
<evidence type="ECO:0000259" key="2">
    <source>
        <dbReference type="Pfam" id="PF23400"/>
    </source>
</evidence>
<proteinExistence type="predicted"/>
<dbReference type="InterPro" id="IPR011335">
    <property type="entry name" value="Restrct_endonuc-II-like"/>
</dbReference>
<dbReference type="EMBL" id="APOM01000020">
    <property type="protein sequence ID" value="ENU37053.1"/>
    <property type="molecule type" value="Genomic_DNA"/>
</dbReference>
<dbReference type="Pfam" id="PF23400">
    <property type="entry name" value="CARF_Card1"/>
    <property type="match status" value="1"/>
</dbReference>
<dbReference type="Gene3D" id="3.40.50.10770">
    <property type="entry name" value="Hypothetical protein VC1899 like domain (Restriction endonuclease-like)"/>
    <property type="match status" value="1"/>
</dbReference>
<keyword evidence="4" id="KW-1185">Reference proteome</keyword>
<dbReference type="Proteomes" id="UP000023776">
    <property type="component" value="Unassembled WGS sequence"/>
</dbReference>
<dbReference type="Gene3D" id="1.10.10.680">
    <property type="entry name" value="Hypothetical protein VC1899 (Restriction endonuclease-like)"/>
    <property type="match status" value="1"/>
</dbReference>
<comment type="caution">
    <text evidence="3">The sequence shown here is derived from an EMBL/GenBank/DDBJ whole genome shotgun (WGS) entry which is preliminary data.</text>
</comment>
<dbReference type="RefSeq" id="WP_004681128.1">
    <property type="nucleotide sequence ID" value="NZ_AIEB01000076.1"/>
</dbReference>
<organism evidence="3 4">
    <name type="scientific">Acinetobacter parvus DSM 16617 = CIP 108168</name>
    <dbReference type="NCBI Taxonomy" id="981333"/>
    <lineage>
        <taxon>Bacteria</taxon>
        <taxon>Pseudomonadati</taxon>
        <taxon>Pseudomonadota</taxon>
        <taxon>Gammaproteobacteria</taxon>
        <taxon>Moraxellales</taxon>
        <taxon>Moraxellaceae</taxon>
        <taxon>Acinetobacter</taxon>
    </lineage>
</organism>
<sequence>MRILVLSTTGHPEANLESARYFIENKSNIDKITVLSTTYMDEQGKTDLLVQSLKLISQATIEILNIPNGYEESNMFAIQEMILNWANQHPAKDRFIFNITGGTKLMSIAMDRASMLLGSARAESFYQSRGQHVVWYQRQTNQIVYPINSNLNMQQRVLSRGYQITKQQPITDISLEQLRYAQILIDVMKNDFQKGRRFCSFINKLASMSDDENSLNVRFDNIQAEQAEGLEVLAQITQEAFFSFDSTSSVIQFKSEETRDYMKGGWLEVYSGYECYKALIGLNPQAELAINVELKKKDTPNEMDVMFIHHAHLYCIECKTAKTMAHEQAKDVLYKLSSLQDFGGINQKQAVVSLYSLKDYNLTRANNSEIRIFQERDLLNLSQLISEWLQPKSINISQGISL</sequence>
<dbReference type="SUPFAM" id="SSF52980">
    <property type="entry name" value="Restriction endonuclease-like"/>
    <property type="match status" value="1"/>
</dbReference>
<dbReference type="GeneID" id="99692152"/>
<evidence type="ECO:0008006" key="5">
    <source>
        <dbReference type="Google" id="ProtNLM"/>
    </source>
</evidence>
<feature type="domain" description="Card1 CARF" evidence="2">
    <location>
        <begin position="19"/>
        <end position="153"/>
    </location>
</feature>
<dbReference type="GO" id="GO:0003676">
    <property type="term" value="F:nucleic acid binding"/>
    <property type="evidence" value="ECO:0007669"/>
    <property type="project" value="InterPro"/>
</dbReference>
<evidence type="ECO:0000313" key="3">
    <source>
        <dbReference type="EMBL" id="ENU37053.1"/>
    </source>
</evidence>
<dbReference type="Pfam" id="PF09002">
    <property type="entry name" value="Card1_endonuc"/>
    <property type="match status" value="1"/>
</dbReference>
<protein>
    <recommendedName>
        <fullName evidence="5">DUF1887 domain-containing protein</fullName>
    </recommendedName>
</protein>